<reference evidence="2 3" key="1">
    <citation type="journal article" date="2016" name="Nat. Commun.">
        <title>Ectomycorrhizal ecology is imprinted in the genome of the dominant symbiotic fungus Cenococcum geophilum.</title>
        <authorList>
            <consortium name="DOE Joint Genome Institute"/>
            <person name="Peter M."/>
            <person name="Kohler A."/>
            <person name="Ohm R.A."/>
            <person name="Kuo A."/>
            <person name="Krutzmann J."/>
            <person name="Morin E."/>
            <person name="Arend M."/>
            <person name="Barry K.W."/>
            <person name="Binder M."/>
            <person name="Choi C."/>
            <person name="Clum A."/>
            <person name="Copeland A."/>
            <person name="Grisel N."/>
            <person name="Haridas S."/>
            <person name="Kipfer T."/>
            <person name="LaButti K."/>
            <person name="Lindquist E."/>
            <person name="Lipzen A."/>
            <person name="Maire R."/>
            <person name="Meier B."/>
            <person name="Mihaltcheva S."/>
            <person name="Molinier V."/>
            <person name="Murat C."/>
            <person name="Poggeler S."/>
            <person name="Quandt C.A."/>
            <person name="Sperisen C."/>
            <person name="Tritt A."/>
            <person name="Tisserant E."/>
            <person name="Crous P.W."/>
            <person name="Henrissat B."/>
            <person name="Nehls U."/>
            <person name="Egli S."/>
            <person name="Spatafora J.W."/>
            <person name="Grigoriev I.V."/>
            <person name="Martin F.M."/>
        </authorList>
    </citation>
    <scope>NUCLEOTIDE SEQUENCE [LARGE SCALE GENOMIC DNA]</scope>
    <source>
        <strain evidence="2 3">CBS 459.81</strain>
    </source>
</reference>
<name>A0A8E2E457_9PEZI</name>
<gene>
    <name evidence="2" type="ORF">K432DRAFT_396045</name>
</gene>
<evidence type="ECO:0000313" key="2">
    <source>
        <dbReference type="EMBL" id="OCK76905.1"/>
    </source>
</evidence>
<dbReference type="Pfam" id="PF00646">
    <property type="entry name" value="F-box"/>
    <property type="match status" value="1"/>
</dbReference>
<evidence type="ECO:0000313" key="3">
    <source>
        <dbReference type="Proteomes" id="UP000250266"/>
    </source>
</evidence>
<dbReference type="InterPro" id="IPR036047">
    <property type="entry name" value="F-box-like_dom_sf"/>
</dbReference>
<dbReference type="AlphaFoldDB" id="A0A8E2E457"/>
<protein>
    <recommendedName>
        <fullName evidence="1">F-box domain-containing protein</fullName>
    </recommendedName>
</protein>
<proteinExistence type="predicted"/>
<organism evidence="2 3">
    <name type="scientific">Lepidopterella palustris CBS 459.81</name>
    <dbReference type="NCBI Taxonomy" id="1314670"/>
    <lineage>
        <taxon>Eukaryota</taxon>
        <taxon>Fungi</taxon>
        <taxon>Dikarya</taxon>
        <taxon>Ascomycota</taxon>
        <taxon>Pezizomycotina</taxon>
        <taxon>Dothideomycetes</taxon>
        <taxon>Pleosporomycetidae</taxon>
        <taxon>Mytilinidiales</taxon>
        <taxon>Argynnaceae</taxon>
        <taxon>Lepidopterella</taxon>
    </lineage>
</organism>
<accession>A0A8E2E457</accession>
<dbReference type="SUPFAM" id="SSF81383">
    <property type="entry name" value="F-box domain"/>
    <property type="match status" value="1"/>
</dbReference>
<sequence length="227" mass="26150">MASACDRVFRIIELLEHILIHLPPLDLLLSQRVCFQWHQLIKASASLQHALFLSPEPNHPCKATVPFPSTKEYPRRGLVLFEIESSSDPRRHLNPLLANHSDYEFAVHEFKNSQRFVGNILIFFTTRFHDTMRLSRPDASWRRMFLTLPPPSKIHIIFNYSIGGLPKDETRTVENERGVSMGELADAVWAGLKRATSPGPRANIWDLLDFLDWYPAEERAGLTVRLR</sequence>
<dbReference type="EMBL" id="KV745169">
    <property type="protein sequence ID" value="OCK76905.1"/>
    <property type="molecule type" value="Genomic_DNA"/>
</dbReference>
<feature type="domain" description="F-box" evidence="1">
    <location>
        <begin position="13"/>
        <end position="43"/>
    </location>
</feature>
<dbReference type="InterPro" id="IPR001810">
    <property type="entry name" value="F-box_dom"/>
</dbReference>
<dbReference type="Proteomes" id="UP000250266">
    <property type="component" value="Unassembled WGS sequence"/>
</dbReference>
<dbReference type="Gene3D" id="1.20.1280.50">
    <property type="match status" value="1"/>
</dbReference>
<dbReference type="OrthoDB" id="3800738at2759"/>
<evidence type="ECO:0000259" key="1">
    <source>
        <dbReference type="Pfam" id="PF00646"/>
    </source>
</evidence>
<keyword evidence="3" id="KW-1185">Reference proteome</keyword>